<feature type="transmembrane region" description="Helical" evidence="1">
    <location>
        <begin position="21"/>
        <end position="43"/>
    </location>
</feature>
<comment type="caution">
    <text evidence="2">The sequence shown here is derived from an EMBL/GenBank/DDBJ whole genome shotgun (WGS) entry which is preliminary data.</text>
</comment>
<sequence length="230" mass="26334">MTMSAPSLTPSNNTCPMISCLLFIMTLFSKFHPSFLIVLLVYLDDIILASPNLNLIHQTQQLLQSLFKLKSAWQPKVLSRLKDCFISLHTKFLSTKPSTILMDLNNTLTNFEGKLLPNSSHPNIAKLLGRLVYLTISRCDITFIVNILSQFMKSPIFLIFEPYFLSPHPWIFAIASQPYNLPTNPQNERMKHININYHFIYEHVTSKFINLVHVTSKHQLADPMTKALAC</sequence>
<evidence type="ECO:0000256" key="1">
    <source>
        <dbReference type="SAM" id="Phobius"/>
    </source>
</evidence>
<dbReference type="Proteomes" id="UP000257109">
    <property type="component" value="Unassembled WGS sequence"/>
</dbReference>
<organism evidence="2 3">
    <name type="scientific">Mucuna pruriens</name>
    <name type="common">Velvet bean</name>
    <name type="synonym">Dolichos pruriens</name>
    <dbReference type="NCBI Taxonomy" id="157652"/>
    <lineage>
        <taxon>Eukaryota</taxon>
        <taxon>Viridiplantae</taxon>
        <taxon>Streptophyta</taxon>
        <taxon>Embryophyta</taxon>
        <taxon>Tracheophyta</taxon>
        <taxon>Spermatophyta</taxon>
        <taxon>Magnoliopsida</taxon>
        <taxon>eudicotyledons</taxon>
        <taxon>Gunneridae</taxon>
        <taxon>Pentapetalae</taxon>
        <taxon>rosids</taxon>
        <taxon>fabids</taxon>
        <taxon>Fabales</taxon>
        <taxon>Fabaceae</taxon>
        <taxon>Papilionoideae</taxon>
        <taxon>50 kb inversion clade</taxon>
        <taxon>NPAAA clade</taxon>
        <taxon>indigoferoid/millettioid clade</taxon>
        <taxon>Phaseoleae</taxon>
        <taxon>Mucuna</taxon>
    </lineage>
</organism>
<keyword evidence="1" id="KW-1133">Transmembrane helix</keyword>
<reference evidence="2" key="1">
    <citation type="submission" date="2018-05" db="EMBL/GenBank/DDBJ databases">
        <title>Draft genome of Mucuna pruriens seed.</title>
        <authorList>
            <person name="Nnadi N.E."/>
            <person name="Vos R."/>
            <person name="Hasami M.H."/>
            <person name="Devisetty U.K."/>
            <person name="Aguiy J.C."/>
        </authorList>
    </citation>
    <scope>NUCLEOTIDE SEQUENCE [LARGE SCALE GENOMIC DNA]</scope>
    <source>
        <strain evidence="2">JCA_2017</strain>
    </source>
</reference>
<gene>
    <name evidence="2" type="ORF">CR513_26794</name>
</gene>
<keyword evidence="1" id="KW-0812">Transmembrane</keyword>
<keyword evidence="3" id="KW-1185">Reference proteome</keyword>
<evidence type="ECO:0000313" key="2">
    <source>
        <dbReference type="EMBL" id="RDX91255.1"/>
    </source>
</evidence>
<keyword evidence="1" id="KW-0472">Membrane</keyword>
<dbReference type="AlphaFoldDB" id="A0A371GL21"/>
<dbReference type="EMBL" id="QJKJ01005172">
    <property type="protein sequence ID" value="RDX91255.1"/>
    <property type="molecule type" value="Genomic_DNA"/>
</dbReference>
<feature type="non-terminal residue" evidence="2">
    <location>
        <position position="1"/>
    </location>
</feature>
<evidence type="ECO:0000313" key="3">
    <source>
        <dbReference type="Proteomes" id="UP000257109"/>
    </source>
</evidence>
<name>A0A371GL21_MUCPR</name>
<evidence type="ECO:0008006" key="4">
    <source>
        <dbReference type="Google" id="ProtNLM"/>
    </source>
</evidence>
<protein>
    <recommendedName>
        <fullName evidence="4">Reverse transcriptase Ty1/copia-type domain-containing protein</fullName>
    </recommendedName>
</protein>
<accession>A0A371GL21</accession>
<proteinExistence type="predicted"/>